<dbReference type="Gene3D" id="2.160.20.110">
    <property type="match status" value="2"/>
</dbReference>
<dbReference type="AlphaFoldDB" id="R4YPU9"/>
<organism evidence="2 3">
    <name type="scientific">Oleispira antarctica RB-8</name>
    <dbReference type="NCBI Taxonomy" id="698738"/>
    <lineage>
        <taxon>Bacteria</taxon>
        <taxon>Pseudomonadati</taxon>
        <taxon>Pseudomonadota</taxon>
        <taxon>Gammaproteobacteria</taxon>
        <taxon>Oceanospirillales</taxon>
        <taxon>Oceanospirillaceae</taxon>
        <taxon>Oleispira</taxon>
    </lineage>
</organism>
<protein>
    <recommendedName>
        <fullName evidence="4">GLUG domain-containing protein</fullName>
    </recommendedName>
</protein>
<name>R4YPU9_OLEAN</name>
<dbReference type="KEGG" id="oai:OLEAN_C29260"/>
<keyword evidence="1" id="KW-0732">Signal</keyword>
<dbReference type="Proteomes" id="UP000032749">
    <property type="component" value="Chromosome"/>
</dbReference>
<dbReference type="InterPro" id="IPR018247">
    <property type="entry name" value="EF_Hand_1_Ca_BS"/>
</dbReference>
<feature type="chain" id="PRO_5004374346" description="GLUG domain-containing protein" evidence="1">
    <location>
        <begin position="40"/>
        <end position="842"/>
    </location>
</feature>
<dbReference type="HOGENOM" id="CLU_307348_0_0_6"/>
<sequence>MLLTNKAGRINGMPAFQKTATRQILAALLTCLFSMNLIAANGTNNSGRSDYDLDNDGLIEINDLGDLDEIRNNLDGKTLYKAKLGCPTLAADKIDGCNGFELTTDLDFDTNADGIMDAKDTYWDEGYGWFPIGSRKAPFSAILQGNGYVIKNLYTHLPYESKVGLFSVTNNATITQLGLVGHLGSVTGSTSVGSFIGLAFNTHLSSSFNSIDVNATNDRSSTGGLIGFTQAEVSISNSINSGTVKGATAAGLVGNSDRSKLSITNSLNIGVIKTFAEAQGRQAGLLGKGARSPNVIHSYWAKDLSRQMHSTGATESTGYVGLDSSILRCAIHPDSSSENSTCISSDGAAEELSSGLILYQGWDNSIWDFGTPEQLPGLKFSHRIIRDSDADGAIDELDTWPSSPAASLDHDKDGYPDYWSINCDAACIRDSGLTLDKFPNNPLIWLDDDNDDLPDICDAACLTSGLTADNKLNDTDNDGIINSIDDDDNNNGEKDVDRDNDGLIDIDSLTKLNAMRFQLQGYGLRLAEEAEMSTEGCPIVIIQRKSQPRCHGYELTKDLDFDTNNDGKIDAADTYWNADKNGSGQGWLPIGMKYGPFSTVFQGNGHVIKNLYINRPNGYSVGLFGETANASIQKVGLVGKLGSITGKYKVGSFIGQATDTHLDASFNDLDVKATDSYSGGLIGQVISGVVISNSLNNGSIQSSTSGGLVSSCGYSRNEHSDITIINSMNTGLVKGSIEDKRIQAGLLGYGCISNVTHSYWATDLSQQSSSDDAKESTGYIGLDSSILRCATHANTNSSNSQCVSSDGEAEGLNGPLNLFKDWDSAIWDFGTREQLPSLKFDN</sequence>
<dbReference type="PROSITE" id="PS00018">
    <property type="entry name" value="EF_HAND_1"/>
    <property type="match status" value="1"/>
</dbReference>
<evidence type="ECO:0000313" key="2">
    <source>
        <dbReference type="EMBL" id="CCK77102.1"/>
    </source>
</evidence>
<evidence type="ECO:0008006" key="4">
    <source>
        <dbReference type="Google" id="ProtNLM"/>
    </source>
</evidence>
<dbReference type="PATRIC" id="fig|698738.3.peg.3040"/>
<accession>R4YPU9</accession>
<dbReference type="EMBL" id="FO203512">
    <property type="protein sequence ID" value="CCK77102.1"/>
    <property type="molecule type" value="Genomic_DNA"/>
</dbReference>
<dbReference type="OrthoDB" id="5713099at2"/>
<gene>
    <name evidence="2" type="ORF">OLEAN_C29260</name>
</gene>
<dbReference type="STRING" id="698738.OLEAN_C29260"/>
<evidence type="ECO:0000313" key="3">
    <source>
        <dbReference type="Proteomes" id="UP000032749"/>
    </source>
</evidence>
<feature type="signal peptide" evidence="1">
    <location>
        <begin position="1"/>
        <end position="39"/>
    </location>
</feature>
<keyword evidence="3" id="KW-1185">Reference proteome</keyword>
<proteinExistence type="predicted"/>
<reference evidence="2 3" key="1">
    <citation type="journal article" date="2013" name="Nat. Commun.">
        <title>Genome sequence and functional genomic analysis of the oil-degrading bacterium Oleispira antarctica.</title>
        <authorList>
            <person name="Kube M."/>
            <person name="Chernikova T.N."/>
            <person name="Al-Ramahi Y."/>
            <person name="Beloqui A."/>
            <person name="Lopez-Cortez N."/>
            <person name="Guazzaroni M.E."/>
            <person name="Heipieper H.J."/>
            <person name="Klages S."/>
            <person name="Kotsyurbenko O.R."/>
            <person name="Langer I."/>
            <person name="Nechitaylo T.Y."/>
            <person name="Lunsdorf H."/>
            <person name="Fernandez M."/>
            <person name="Juarez S."/>
            <person name="Ciordia S."/>
            <person name="Singer A."/>
            <person name="Kagan O."/>
            <person name="Egorova O."/>
            <person name="Petit P.A."/>
            <person name="Stogios P."/>
            <person name="Kim Y."/>
            <person name="Tchigvintsev A."/>
            <person name="Flick R."/>
            <person name="Denaro R."/>
            <person name="Genovese M."/>
            <person name="Albar J.P."/>
            <person name="Reva O.N."/>
            <person name="Martinez-Gomariz M."/>
            <person name="Tran H."/>
            <person name="Ferrer M."/>
            <person name="Savchenko A."/>
            <person name="Yakunin A.F."/>
            <person name="Yakimov M.M."/>
            <person name="Golyshina O.V."/>
            <person name="Reinhardt R."/>
            <person name="Golyshin P.N."/>
        </authorList>
    </citation>
    <scope>NUCLEOTIDE SEQUENCE [LARGE SCALE GENOMIC DNA]</scope>
</reference>
<evidence type="ECO:0000256" key="1">
    <source>
        <dbReference type="SAM" id="SignalP"/>
    </source>
</evidence>